<dbReference type="EMBL" id="CP036349">
    <property type="protein sequence ID" value="QDV75322.1"/>
    <property type="molecule type" value="Genomic_DNA"/>
</dbReference>
<dbReference type="Gene3D" id="3.40.50.720">
    <property type="entry name" value="NAD(P)-binding Rossmann-like Domain"/>
    <property type="match status" value="1"/>
</dbReference>
<dbReference type="InterPro" id="IPR018177">
    <property type="entry name" value="L-lactate_DH_AS"/>
</dbReference>
<organism evidence="8 9">
    <name type="scientific">Botrimarina mediterranea</name>
    <dbReference type="NCBI Taxonomy" id="2528022"/>
    <lineage>
        <taxon>Bacteria</taxon>
        <taxon>Pseudomonadati</taxon>
        <taxon>Planctomycetota</taxon>
        <taxon>Planctomycetia</taxon>
        <taxon>Pirellulales</taxon>
        <taxon>Lacipirellulaceae</taxon>
        <taxon>Botrimarina</taxon>
    </lineage>
</organism>
<evidence type="ECO:0000259" key="7">
    <source>
        <dbReference type="Pfam" id="PF02866"/>
    </source>
</evidence>
<dbReference type="Pfam" id="PF00056">
    <property type="entry name" value="Ldh_1_N"/>
    <property type="match status" value="1"/>
</dbReference>
<feature type="binding site" evidence="4">
    <location>
        <begin position="117"/>
        <end position="119"/>
    </location>
    <ligand>
        <name>NAD(+)</name>
        <dbReference type="ChEBI" id="CHEBI:57540"/>
    </ligand>
</feature>
<dbReference type="PANTHER" id="PTHR43128:SF16">
    <property type="entry name" value="L-LACTATE DEHYDROGENASE"/>
    <property type="match status" value="1"/>
</dbReference>
<evidence type="ECO:0000256" key="2">
    <source>
        <dbReference type="ARBA" id="ARBA00023027"/>
    </source>
</evidence>
<evidence type="ECO:0000256" key="1">
    <source>
        <dbReference type="ARBA" id="ARBA00023002"/>
    </source>
</evidence>
<comment type="similarity">
    <text evidence="5">Belongs to the LDH/MDH superfamily.</text>
</comment>
<sequence>MKVSIIGAGRVGSTLAYTLVVKEVVDEIVIVGRNRDAAEGDALDLQHAHLFVDRNIDIRAGEIADTAGSEVLVICASAPWKENFTDRLKAAADNTRLMEELIPPLAAASPDAKIVMISNPVDVLTWHAIRLSGFSPDRVMGTGTLVDSARFRDMVSEEVGIHPADIRVYSMGEHGDSQFLAFSCAEAGGEPLEDRPDRREMFARAVGAGYEVFNKKGCTNYAIAMAATYLIEAIVTDARHTMPLSVLIDGYQGVSGVCLSVPVVVGKKGIVRWMKPELNEEEAEAFRASASVIRKVIVGTLREDKDV</sequence>
<dbReference type="Pfam" id="PF02866">
    <property type="entry name" value="Ldh_1_C"/>
    <property type="match status" value="1"/>
</dbReference>
<feature type="binding site" evidence="4">
    <location>
        <begin position="7"/>
        <end position="12"/>
    </location>
    <ligand>
        <name>NAD(+)</name>
        <dbReference type="ChEBI" id="CHEBI:57540"/>
    </ligand>
</feature>
<evidence type="ECO:0000313" key="8">
    <source>
        <dbReference type="EMBL" id="QDV75322.1"/>
    </source>
</evidence>
<dbReference type="EC" id="1.1.1.27" evidence="8"/>
<dbReference type="GO" id="GO:0006089">
    <property type="term" value="P:lactate metabolic process"/>
    <property type="evidence" value="ECO:0007669"/>
    <property type="project" value="TreeGrafter"/>
</dbReference>
<dbReference type="InterPro" id="IPR001236">
    <property type="entry name" value="Lactate/malate_DH_N"/>
</dbReference>
<dbReference type="Proteomes" id="UP000316426">
    <property type="component" value="Chromosome"/>
</dbReference>
<dbReference type="AlphaFoldDB" id="A0A518KBZ5"/>
<dbReference type="PROSITE" id="PS00064">
    <property type="entry name" value="L_LDH"/>
    <property type="match status" value="1"/>
</dbReference>
<feature type="domain" description="Lactate/malate dehydrogenase N-terminal" evidence="6">
    <location>
        <begin position="1"/>
        <end position="141"/>
    </location>
</feature>
<feature type="active site" description="Proton acceptor" evidence="3">
    <location>
        <position position="174"/>
    </location>
</feature>
<dbReference type="GO" id="GO:0004459">
    <property type="term" value="F:L-lactate dehydrogenase (NAD+) activity"/>
    <property type="evidence" value="ECO:0007669"/>
    <property type="project" value="UniProtKB-EC"/>
</dbReference>
<dbReference type="RefSeq" id="WP_145114504.1">
    <property type="nucleotide sequence ID" value="NZ_CP036349.1"/>
</dbReference>
<dbReference type="KEGG" id="bmei:Spa11_35370"/>
<evidence type="ECO:0000313" key="9">
    <source>
        <dbReference type="Proteomes" id="UP000316426"/>
    </source>
</evidence>
<evidence type="ECO:0000256" key="3">
    <source>
        <dbReference type="PIRSR" id="PIRSR000102-1"/>
    </source>
</evidence>
<evidence type="ECO:0000259" key="6">
    <source>
        <dbReference type="Pfam" id="PF00056"/>
    </source>
</evidence>
<accession>A0A518KBZ5</accession>
<dbReference type="InterPro" id="IPR036291">
    <property type="entry name" value="NAD(P)-bd_dom_sf"/>
</dbReference>
<protein>
    <submittedName>
        <fullName evidence="8">L-lactate dehydrogenase</fullName>
        <ecNumber evidence="8">1.1.1.27</ecNumber>
    </submittedName>
</protein>
<dbReference type="InterPro" id="IPR015955">
    <property type="entry name" value="Lactate_DH/Glyco_Ohase_4_C"/>
</dbReference>
<dbReference type="PANTHER" id="PTHR43128">
    <property type="entry name" value="L-2-HYDROXYCARBOXYLATE DEHYDROGENASE (NAD(P)(+))"/>
    <property type="match status" value="1"/>
</dbReference>
<keyword evidence="9" id="KW-1185">Reference proteome</keyword>
<dbReference type="Gene3D" id="3.90.110.10">
    <property type="entry name" value="Lactate dehydrogenase/glycoside hydrolase, family 4, C-terminal"/>
    <property type="match status" value="1"/>
</dbReference>
<keyword evidence="2 4" id="KW-0520">NAD</keyword>
<dbReference type="InterPro" id="IPR022383">
    <property type="entry name" value="Lactate/malate_DH_C"/>
</dbReference>
<keyword evidence="1 5" id="KW-0560">Oxidoreductase</keyword>
<dbReference type="SUPFAM" id="SSF51735">
    <property type="entry name" value="NAD(P)-binding Rossmann-fold domains"/>
    <property type="match status" value="1"/>
</dbReference>
<gene>
    <name evidence="8" type="primary">ldh</name>
    <name evidence="8" type="ORF">Spa11_35370</name>
</gene>
<dbReference type="PIRSF" id="PIRSF000102">
    <property type="entry name" value="Lac_mal_DH"/>
    <property type="match status" value="1"/>
</dbReference>
<proteinExistence type="inferred from homology"/>
<dbReference type="PRINTS" id="PR00086">
    <property type="entry name" value="LLDHDRGNASE"/>
</dbReference>
<name>A0A518KBZ5_9BACT</name>
<feature type="binding site" evidence="4">
    <location>
        <position position="94"/>
    </location>
    <ligand>
        <name>NAD(+)</name>
        <dbReference type="ChEBI" id="CHEBI:57540"/>
    </ligand>
</feature>
<dbReference type="InterPro" id="IPR001557">
    <property type="entry name" value="L-lactate/malate_DH"/>
</dbReference>
<reference evidence="8 9" key="1">
    <citation type="submission" date="2019-02" db="EMBL/GenBank/DDBJ databases">
        <title>Deep-cultivation of Planctomycetes and their phenomic and genomic characterization uncovers novel biology.</title>
        <authorList>
            <person name="Wiegand S."/>
            <person name="Jogler M."/>
            <person name="Boedeker C."/>
            <person name="Pinto D."/>
            <person name="Vollmers J."/>
            <person name="Rivas-Marin E."/>
            <person name="Kohn T."/>
            <person name="Peeters S.H."/>
            <person name="Heuer A."/>
            <person name="Rast P."/>
            <person name="Oberbeckmann S."/>
            <person name="Bunk B."/>
            <person name="Jeske O."/>
            <person name="Meyerdierks A."/>
            <person name="Storesund J.E."/>
            <person name="Kallscheuer N."/>
            <person name="Luecker S."/>
            <person name="Lage O.M."/>
            <person name="Pohl T."/>
            <person name="Merkel B.J."/>
            <person name="Hornburger P."/>
            <person name="Mueller R.-W."/>
            <person name="Bruemmer F."/>
            <person name="Labrenz M."/>
            <person name="Spormann A.M."/>
            <person name="Op den Camp H."/>
            <person name="Overmann J."/>
            <person name="Amann R."/>
            <person name="Jetten M.S.M."/>
            <person name="Mascher T."/>
            <person name="Medema M.H."/>
            <person name="Devos D.P."/>
            <person name="Kaster A.-K."/>
            <person name="Ovreas L."/>
            <person name="Rohde M."/>
            <person name="Galperin M.Y."/>
            <person name="Jogler C."/>
        </authorList>
    </citation>
    <scope>NUCLEOTIDE SEQUENCE [LARGE SCALE GENOMIC DNA]</scope>
    <source>
        <strain evidence="8 9">Spa11</strain>
    </source>
</reference>
<evidence type="ECO:0000256" key="4">
    <source>
        <dbReference type="PIRSR" id="PIRSR000102-3"/>
    </source>
</evidence>
<feature type="domain" description="Lactate/malate dehydrogenase C-terminal" evidence="7">
    <location>
        <begin position="144"/>
        <end position="297"/>
    </location>
</feature>
<evidence type="ECO:0000256" key="5">
    <source>
        <dbReference type="RuleBase" id="RU003369"/>
    </source>
</evidence>
<dbReference type="SUPFAM" id="SSF56327">
    <property type="entry name" value="LDH C-terminal domain-like"/>
    <property type="match status" value="1"/>
</dbReference>